<dbReference type="PANTHER" id="PTHR30558:SF7">
    <property type="entry name" value="TOL-PAL SYSTEM PROTEIN TOLR"/>
    <property type="match status" value="1"/>
</dbReference>
<keyword evidence="3" id="KW-1003">Cell membrane</keyword>
<dbReference type="Proteomes" id="UP000886844">
    <property type="component" value="Unassembled WGS sequence"/>
</dbReference>
<dbReference type="EMBL" id="DXDA01000016">
    <property type="protein sequence ID" value="HIY68106.1"/>
    <property type="molecule type" value="Genomic_DNA"/>
</dbReference>
<keyword evidence="4 7" id="KW-0812">Transmembrane</keyword>
<keyword evidence="7" id="KW-0653">Protein transport</keyword>
<evidence type="ECO:0000256" key="1">
    <source>
        <dbReference type="ARBA" id="ARBA00004162"/>
    </source>
</evidence>
<evidence type="ECO:0000313" key="9">
    <source>
        <dbReference type="Proteomes" id="UP000886844"/>
    </source>
</evidence>
<gene>
    <name evidence="8" type="ORF">H9828_01670</name>
</gene>
<organism evidence="8 9">
    <name type="scientific">Candidatus Alistipes intestinigallinarum</name>
    <dbReference type="NCBI Taxonomy" id="2838440"/>
    <lineage>
        <taxon>Bacteria</taxon>
        <taxon>Pseudomonadati</taxon>
        <taxon>Bacteroidota</taxon>
        <taxon>Bacteroidia</taxon>
        <taxon>Bacteroidales</taxon>
        <taxon>Rikenellaceae</taxon>
        <taxon>Alistipes</taxon>
    </lineage>
</organism>
<dbReference type="InterPro" id="IPR003400">
    <property type="entry name" value="ExbD"/>
</dbReference>
<evidence type="ECO:0000256" key="4">
    <source>
        <dbReference type="ARBA" id="ARBA00022692"/>
    </source>
</evidence>
<sequence>MAIKHGSKVEKSFSASSMTDLMFLLLLFLLIATTLINPNALKLMLPKSSNQLKEKAMTTVSVQDTGGKYRYYVELQEVGSIEGVERALKARLDGQKDATVSLHCDKSVAVDEVVKVMNIAKDNNYKLILATNPR</sequence>
<dbReference type="GO" id="GO:0015031">
    <property type="term" value="P:protein transport"/>
    <property type="evidence" value="ECO:0007669"/>
    <property type="project" value="UniProtKB-KW"/>
</dbReference>
<evidence type="ECO:0000256" key="6">
    <source>
        <dbReference type="ARBA" id="ARBA00023136"/>
    </source>
</evidence>
<evidence type="ECO:0000313" key="8">
    <source>
        <dbReference type="EMBL" id="HIY68106.1"/>
    </source>
</evidence>
<reference evidence="8" key="1">
    <citation type="journal article" date="2021" name="PeerJ">
        <title>Extensive microbial diversity within the chicken gut microbiome revealed by metagenomics and culture.</title>
        <authorList>
            <person name="Gilroy R."/>
            <person name="Ravi A."/>
            <person name="Getino M."/>
            <person name="Pursley I."/>
            <person name="Horton D.L."/>
            <person name="Alikhan N.F."/>
            <person name="Baker D."/>
            <person name="Gharbi K."/>
            <person name="Hall N."/>
            <person name="Watson M."/>
            <person name="Adriaenssens E.M."/>
            <person name="Foster-Nyarko E."/>
            <person name="Jarju S."/>
            <person name="Secka A."/>
            <person name="Antonio M."/>
            <person name="Oren A."/>
            <person name="Chaudhuri R.R."/>
            <person name="La Ragione R."/>
            <person name="Hildebrand F."/>
            <person name="Pallen M.J."/>
        </authorList>
    </citation>
    <scope>NUCLEOTIDE SEQUENCE</scope>
    <source>
        <strain evidence="8">5134</strain>
    </source>
</reference>
<dbReference type="GO" id="GO:0005886">
    <property type="term" value="C:plasma membrane"/>
    <property type="evidence" value="ECO:0007669"/>
    <property type="project" value="UniProtKB-SubCell"/>
</dbReference>
<evidence type="ECO:0000256" key="5">
    <source>
        <dbReference type="ARBA" id="ARBA00022989"/>
    </source>
</evidence>
<evidence type="ECO:0000256" key="2">
    <source>
        <dbReference type="ARBA" id="ARBA00005811"/>
    </source>
</evidence>
<dbReference type="AlphaFoldDB" id="A0A9D1YZC0"/>
<name>A0A9D1YZC0_9BACT</name>
<protein>
    <submittedName>
        <fullName evidence="8">Biopolymer transporter ExbD</fullName>
    </submittedName>
</protein>
<dbReference type="PANTHER" id="PTHR30558">
    <property type="entry name" value="EXBD MEMBRANE COMPONENT OF PMF-DRIVEN MACROMOLECULE IMPORT SYSTEM"/>
    <property type="match status" value="1"/>
</dbReference>
<keyword evidence="5" id="KW-1133">Transmembrane helix</keyword>
<accession>A0A9D1YZC0</accession>
<dbReference type="Gene3D" id="3.30.420.270">
    <property type="match status" value="1"/>
</dbReference>
<comment type="subcellular location">
    <subcellularLocation>
        <location evidence="1">Cell membrane</location>
        <topology evidence="1">Single-pass membrane protein</topology>
    </subcellularLocation>
    <subcellularLocation>
        <location evidence="7">Cell membrane</location>
        <topology evidence="7">Single-pass type II membrane protein</topology>
    </subcellularLocation>
</comment>
<comment type="caution">
    <text evidence="8">The sequence shown here is derived from an EMBL/GenBank/DDBJ whole genome shotgun (WGS) entry which is preliminary data.</text>
</comment>
<comment type="similarity">
    <text evidence="2 7">Belongs to the ExbD/TolR family.</text>
</comment>
<evidence type="ECO:0000256" key="7">
    <source>
        <dbReference type="RuleBase" id="RU003879"/>
    </source>
</evidence>
<dbReference type="GO" id="GO:0022857">
    <property type="term" value="F:transmembrane transporter activity"/>
    <property type="evidence" value="ECO:0007669"/>
    <property type="project" value="InterPro"/>
</dbReference>
<keyword evidence="6" id="KW-0472">Membrane</keyword>
<proteinExistence type="inferred from homology"/>
<keyword evidence="7" id="KW-0813">Transport</keyword>
<evidence type="ECO:0000256" key="3">
    <source>
        <dbReference type="ARBA" id="ARBA00022475"/>
    </source>
</evidence>
<dbReference type="Pfam" id="PF02472">
    <property type="entry name" value="ExbD"/>
    <property type="match status" value="1"/>
</dbReference>
<reference evidence="8" key="2">
    <citation type="submission" date="2021-04" db="EMBL/GenBank/DDBJ databases">
        <authorList>
            <person name="Gilroy R."/>
        </authorList>
    </citation>
    <scope>NUCLEOTIDE SEQUENCE</scope>
    <source>
        <strain evidence="8">5134</strain>
    </source>
</reference>